<evidence type="ECO:0000313" key="5">
    <source>
        <dbReference type="Proteomes" id="UP001362999"/>
    </source>
</evidence>
<dbReference type="AlphaFoldDB" id="A0AAV9ZKR6"/>
<dbReference type="Proteomes" id="UP001362999">
    <property type="component" value="Unassembled WGS sequence"/>
</dbReference>
<protein>
    <submittedName>
        <fullName evidence="4">Uncharacterized protein</fullName>
    </submittedName>
</protein>
<feature type="region of interest" description="Disordered" evidence="2">
    <location>
        <begin position="36"/>
        <end position="57"/>
    </location>
</feature>
<evidence type="ECO:0000313" key="4">
    <source>
        <dbReference type="EMBL" id="KAK6984841.1"/>
    </source>
</evidence>
<keyword evidence="3" id="KW-0472">Membrane</keyword>
<sequence length="499" mass="55411">MPTDRTYACKKCPLNHNRDHRVLKDKRVNHNADIAAHKRQSSSPAAERAVDAGEATAGDADAELDRLASLLTGLVVVDDGAPPRNQMHSKLFSSREDFQSDAPHVPTAFTPIPPSQALESCEALTKAHFRPSALQAKENDTVLLQEMRQRIRDAREELDFHRALQATAETIPSLTKALDVATSVVIEAGRLLESIKAPPSKRTRKSPRRKSHILSLETLLQSVTEEANALDVLVDVVGHLLPTSLDEVFHDAAHHFEDPISKYSLVAQLSILLAVICHVVIGVSTVSTDFIIALVNMIIRSAMAICSPGRKNASATQEHVLKQLPTSLEAALRRFKIDPATTIYATCPYCHHTHEPVESRLTGEASYPETCQGWIYPDRGPRTPCGKNLLEQRQGKLRPIKPYVFTSFVDYIAAMLSDAEVERMCEAACDNALAAVREALSKDPDAPVSEERVNNVFEAEFLRSFEGPVPDQLFIQRDGRMQQLRYPQNNVHRIIHWCT</sequence>
<feature type="transmembrane region" description="Helical" evidence="3">
    <location>
        <begin position="271"/>
        <end position="295"/>
    </location>
</feature>
<feature type="coiled-coil region" evidence="1">
    <location>
        <begin position="137"/>
        <end position="164"/>
    </location>
</feature>
<keyword evidence="1" id="KW-0175">Coiled coil</keyword>
<accession>A0AAV9ZKR6</accession>
<keyword evidence="5" id="KW-1185">Reference proteome</keyword>
<evidence type="ECO:0000256" key="2">
    <source>
        <dbReference type="SAM" id="MobiDB-lite"/>
    </source>
</evidence>
<comment type="caution">
    <text evidence="4">The sequence shown here is derived from an EMBL/GenBank/DDBJ whole genome shotgun (WGS) entry which is preliminary data.</text>
</comment>
<reference evidence="4 5" key="1">
    <citation type="journal article" date="2024" name="J Genomics">
        <title>Draft genome sequencing and assembly of Favolaschia claudopus CIRM-BRFM 2984 isolated from oak limbs.</title>
        <authorList>
            <person name="Navarro D."/>
            <person name="Drula E."/>
            <person name="Chaduli D."/>
            <person name="Cazenave R."/>
            <person name="Ahrendt S."/>
            <person name="Wang J."/>
            <person name="Lipzen A."/>
            <person name="Daum C."/>
            <person name="Barry K."/>
            <person name="Grigoriev I.V."/>
            <person name="Favel A."/>
            <person name="Rosso M.N."/>
            <person name="Martin F."/>
        </authorList>
    </citation>
    <scope>NUCLEOTIDE SEQUENCE [LARGE SCALE GENOMIC DNA]</scope>
    <source>
        <strain evidence="4 5">CIRM-BRFM 2984</strain>
    </source>
</reference>
<name>A0AAV9ZKR6_9AGAR</name>
<gene>
    <name evidence="4" type="ORF">R3P38DRAFT_2661999</name>
</gene>
<keyword evidence="3" id="KW-1133">Transmembrane helix</keyword>
<organism evidence="4 5">
    <name type="scientific">Favolaschia claudopus</name>
    <dbReference type="NCBI Taxonomy" id="2862362"/>
    <lineage>
        <taxon>Eukaryota</taxon>
        <taxon>Fungi</taxon>
        <taxon>Dikarya</taxon>
        <taxon>Basidiomycota</taxon>
        <taxon>Agaricomycotina</taxon>
        <taxon>Agaricomycetes</taxon>
        <taxon>Agaricomycetidae</taxon>
        <taxon>Agaricales</taxon>
        <taxon>Marasmiineae</taxon>
        <taxon>Mycenaceae</taxon>
        <taxon>Favolaschia</taxon>
    </lineage>
</organism>
<keyword evidence="3" id="KW-0812">Transmembrane</keyword>
<evidence type="ECO:0000256" key="3">
    <source>
        <dbReference type="SAM" id="Phobius"/>
    </source>
</evidence>
<proteinExistence type="predicted"/>
<dbReference type="EMBL" id="JAWWNJ010000134">
    <property type="protein sequence ID" value="KAK6984841.1"/>
    <property type="molecule type" value="Genomic_DNA"/>
</dbReference>
<evidence type="ECO:0000256" key="1">
    <source>
        <dbReference type="SAM" id="Coils"/>
    </source>
</evidence>